<proteinExistence type="predicted"/>
<reference evidence="3 4" key="1">
    <citation type="journal article" date="2016" name="BMC Genomics">
        <title>Comparative genomics reveals Cyclospora cayetanensis possesses coccidia-like metabolism and invasion components but unique surface antigens.</title>
        <authorList>
            <person name="Liu S."/>
            <person name="Wang L."/>
            <person name="Zheng H."/>
            <person name="Xu Z."/>
            <person name="Roellig D.M."/>
            <person name="Li N."/>
            <person name="Frace M.A."/>
            <person name="Tang K."/>
            <person name="Arrowood M.J."/>
            <person name="Moss D.M."/>
            <person name="Zhang L."/>
            <person name="Feng Y."/>
            <person name="Xiao L."/>
        </authorList>
    </citation>
    <scope>NUCLEOTIDE SEQUENCE [LARGE SCALE GENOMIC DNA]</scope>
    <source>
        <strain evidence="3 4">CHN_HEN01</strain>
    </source>
</reference>
<dbReference type="SUPFAM" id="SSF55277">
    <property type="entry name" value="GYF domain"/>
    <property type="match status" value="1"/>
</dbReference>
<feature type="region of interest" description="Disordered" evidence="1">
    <location>
        <begin position="689"/>
        <end position="722"/>
    </location>
</feature>
<protein>
    <recommendedName>
        <fullName evidence="2">GYF domain-containing protein</fullName>
    </recommendedName>
</protein>
<dbReference type="GO" id="GO:0045944">
    <property type="term" value="P:positive regulation of transcription by RNA polymerase II"/>
    <property type="evidence" value="ECO:0007669"/>
    <property type="project" value="TreeGrafter"/>
</dbReference>
<feature type="region of interest" description="Disordered" evidence="1">
    <location>
        <begin position="414"/>
        <end position="445"/>
    </location>
</feature>
<comment type="caution">
    <text evidence="3">The sequence shown here is derived from an EMBL/GenBank/DDBJ whole genome shotgun (WGS) entry which is preliminary data.</text>
</comment>
<dbReference type="GO" id="GO:0016592">
    <property type="term" value="C:mediator complex"/>
    <property type="evidence" value="ECO:0007669"/>
    <property type="project" value="TreeGrafter"/>
</dbReference>
<gene>
    <name evidence="3" type="ORF">cyc_00083</name>
</gene>
<accession>A0A1D3D468</accession>
<feature type="region of interest" description="Disordered" evidence="1">
    <location>
        <begin position="156"/>
        <end position="275"/>
    </location>
</feature>
<feature type="region of interest" description="Disordered" evidence="1">
    <location>
        <begin position="556"/>
        <end position="593"/>
    </location>
</feature>
<dbReference type="Pfam" id="PF02213">
    <property type="entry name" value="GYF"/>
    <property type="match status" value="1"/>
</dbReference>
<dbReference type="InterPro" id="IPR003169">
    <property type="entry name" value="GYF"/>
</dbReference>
<evidence type="ECO:0000259" key="2">
    <source>
        <dbReference type="PROSITE" id="PS50829"/>
    </source>
</evidence>
<keyword evidence="4" id="KW-1185">Reference proteome</keyword>
<feature type="compositionally biased region" description="Low complexity" evidence="1">
    <location>
        <begin position="556"/>
        <end position="565"/>
    </location>
</feature>
<dbReference type="PANTHER" id="PTHR46007">
    <property type="entry name" value="MEDIATOR OF RNA POLYMERASE II TRANSCRIPTION SUBUNIT 12"/>
    <property type="match status" value="1"/>
</dbReference>
<feature type="region of interest" description="Disordered" evidence="1">
    <location>
        <begin position="303"/>
        <end position="336"/>
    </location>
</feature>
<dbReference type="InterPro" id="IPR035445">
    <property type="entry name" value="GYF-like_dom_sf"/>
</dbReference>
<dbReference type="GO" id="GO:0003713">
    <property type="term" value="F:transcription coactivator activity"/>
    <property type="evidence" value="ECO:0007669"/>
    <property type="project" value="TreeGrafter"/>
</dbReference>
<feature type="compositionally biased region" description="Low complexity" evidence="1">
    <location>
        <begin position="1"/>
        <end position="45"/>
    </location>
</feature>
<name>A0A1D3D468_9EIME</name>
<dbReference type="Gene3D" id="3.30.1490.40">
    <property type="match status" value="1"/>
</dbReference>
<sequence length="799" mass="83801">MYQPRPAAGVGRPRPTAGINSSTNNSIGGSAASASAQRRGFAAAGNLVRGVPSGSSTSASTGSALAAPPGPSGGPSTKPKTLDALLGSIKLRDTPSIRSVPVSAAEGPPGALQQQGGASIGVVATGLLAGLGAGSSPVSAAAKVVAASAADLSAAKSASPAAAPTRRRNLSHQQQQELLQRQQHQKPTLWGLKRVGPAAGGAAAAPSPPAGQTGAATKGEVHAKPQADPPPVSGGALSAGLACTSAGSFPDKTPAKDLETAAPEATQQEEEQETAVEMPAAIAGVVYTLQQLLAIHLQQRERDAAEVRAPPQGDPGGSLDPAEPLSNPQQSQLREDHRRLQECKSMLCLAWVVGALVGSCDRGSRVILAFSTRSAAHTLALPLRGTRSAVGGGEQEGALQQQQQRLPLGRRVFGDASDVHEGPHQAGAPQQQGPPPHHSQGGDASRRLWGRGALVRGPTEADTPASSSSARSLDWPLRFPRGETAAPLAVDVAEKTTIRPPRSTPSWASGAGEPHGELEGRQQHRFKGDSDAQQQPAPEVQRGGHKECFDIDFASVSAPPLSSAPQEGRQQRDVEDSESGLLGEPSRIGQQELGSGTVDSLLSLSQGSLNINSSIWYYRDPSGTQRGPFSGKDMHSWWQRNYFSDHLLMRWGPNMPWIPFGLIYPAGGPPPFTTLPDIQAVQQRLLQQQQQTQRERLMQQRQHQLQQRRRQPSEGSATAPAAAPPSFRLWEVSCSVPSVGLKAAPSGAHYGTFRCFCDVCCSSRIRWVGVKALEALLALTVMGEPLDLAILWRQRGPLR</sequence>
<dbReference type="VEuPathDB" id="ToxoDB:LOC34621636"/>
<dbReference type="PANTHER" id="PTHR46007:SF8">
    <property type="entry name" value="C2H2-TYPE DOMAIN-CONTAINING PROTEIN"/>
    <property type="match status" value="1"/>
</dbReference>
<evidence type="ECO:0000313" key="4">
    <source>
        <dbReference type="Proteomes" id="UP000095192"/>
    </source>
</evidence>
<dbReference type="EMBL" id="JROU02000813">
    <property type="protein sequence ID" value="OEH78224.1"/>
    <property type="molecule type" value="Genomic_DNA"/>
</dbReference>
<feature type="region of interest" description="Disordered" evidence="1">
    <location>
        <begin position="1"/>
        <end position="82"/>
    </location>
</feature>
<dbReference type="InParanoid" id="A0A1D3D468"/>
<organism evidence="3 4">
    <name type="scientific">Cyclospora cayetanensis</name>
    <dbReference type="NCBI Taxonomy" id="88456"/>
    <lineage>
        <taxon>Eukaryota</taxon>
        <taxon>Sar</taxon>
        <taxon>Alveolata</taxon>
        <taxon>Apicomplexa</taxon>
        <taxon>Conoidasida</taxon>
        <taxon>Coccidia</taxon>
        <taxon>Eucoccidiorida</taxon>
        <taxon>Eimeriorina</taxon>
        <taxon>Eimeriidae</taxon>
        <taxon>Cyclospora</taxon>
    </lineage>
</organism>
<dbReference type="Proteomes" id="UP000095192">
    <property type="component" value="Unassembled WGS sequence"/>
</dbReference>
<dbReference type="AlphaFoldDB" id="A0A1D3D468"/>
<dbReference type="InterPro" id="IPR051647">
    <property type="entry name" value="Mediator_comp_sub12"/>
</dbReference>
<feature type="compositionally biased region" description="Low complexity" evidence="1">
    <location>
        <begin position="196"/>
        <end position="216"/>
    </location>
</feature>
<dbReference type="SMART" id="SM00444">
    <property type="entry name" value="GYF"/>
    <property type="match status" value="1"/>
</dbReference>
<evidence type="ECO:0000313" key="3">
    <source>
        <dbReference type="EMBL" id="OEH78224.1"/>
    </source>
</evidence>
<dbReference type="VEuPathDB" id="ToxoDB:cyc_00083"/>
<evidence type="ECO:0000256" key="1">
    <source>
        <dbReference type="SAM" id="MobiDB-lite"/>
    </source>
</evidence>
<dbReference type="PROSITE" id="PS50829">
    <property type="entry name" value="GYF"/>
    <property type="match status" value="1"/>
</dbReference>
<feature type="compositionally biased region" description="Low complexity" evidence="1">
    <location>
        <begin position="52"/>
        <end position="67"/>
    </location>
</feature>
<feature type="domain" description="GYF" evidence="2">
    <location>
        <begin position="613"/>
        <end position="661"/>
    </location>
</feature>
<feature type="compositionally biased region" description="Low complexity" evidence="1">
    <location>
        <begin position="172"/>
        <end position="182"/>
    </location>
</feature>
<feature type="region of interest" description="Disordered" evidence="1">
    <location>
        <begin position="486"/>
        <end position="518"/>
    </location>
</feature>